<dbReference type="Gene3D" id="2.60.120.10">
    <property type="entry name" value="Jelly Rolls"/>
    <property type="match status" value="1"/>
</dbReference>
<sequence length="612" mass="67802">MYSATARYHEMLNNIREFMKLHDMPKQLQERVMDYVVSTWAITKGIDTSKVLNYCPKDMKADICVHLNRKVFDEHPAFRLASDGCLRALAMHFSTNHSAPGDIIYHCGESLDFLCFIASGSLEVVQDDEVVAILTKGDVFGDVFWRDKSIGQSAANVRALTYCDLHTIKRERLIEVLSFYQAFANSFARNMIIFRKLSDVKREQELADKSKMEAMDSVETTSSNNNAIKKLINKLRKRSIDSRAETEPFHSIDSVSNANALNQLNQQSISALSLVSAPAINLATYGFNSKSENSSSKSTSGSNLALPSSVSGQRLITISERSEHSSKKNSQPSSPTKTNATSKIKLPIFPPLNEATSVKQKWNILLSKAKGGVENIPKAFLSSTPEETEPIESDQIDDQSNVCQLSRQANPAIYKTTSTDAAELLSSSSKAFESCHVLSSNLEESGGFLLDLENIDAELLSAKSGLPTDDGLNRNPYQMLKMLISHRNQLKNQVQTLNNRMAKIDAKIADLLHLITTPGSISNATDLNQVKSEYSLQKENNNNSHFLQVRPQSKANCFDASFSSLTLINNNLAQNVHGDHYDNDESLRPTSNVALNSLNAKSNENNQVCQSM</sequence>
<proteinExistence type="predicted"/>
<dbReference type="GO" id="GO:0008076">
    <property type="term" value="C:voltage-gated potassium channel complex"/>
    <property type="evidence" value="ECO:0007669"/>
    <property type="project" value="TreeGrafter"/>
</dbReference>
<feature type="compositionally biased region" description="Polar residues" evidence="2">
    <location>
        <begin position="328"/>
        <end position="342"/>
    </location>
</feature>
<evidence type="ECO:0000256" key="2">
    <source>
        <dbReference type="SAM" id="MobiDB-lite"/>
    </source>
</evidence>
<dbReference type="Proteomes" id="UP000276133">
    <property type="component" value="Unassembled WGS sequence"/>
</dbReference>
<comment type="caution">
    <text evidence="4">The sequence shown here is derived from an EMBL/GenBank/DDBJ whole genome shotgun (WGS) entry which is preliminary data.</text>
</comment>
<dbReference type="FunFam" id="2.60.120.10:FF:000009">
    <property type="entry name" value="Potassium voltage-gated channel subfamily H member 1"/>
    <property type="match status" value="1"/>
</dbReference>
<dbReference type="PROSITE" id="PS50042">
    <property type="entry name" value="CNMP_BINDING_3"/>
    <property type="match status" value="1"/>
</dbReference>
<evidence type="ECO:0000259" key="3">
    <source>
        <dbReference type="PROSITE" id="PS50042"/>
    </source>
</evidence>
<dbReference type="OrthoDB" id="447251at2759"/>
<dbReference type="InterPro" id="IPR018490">
    <property type="entry name" value="cNMP-bd_dom_sf"/>
</dbReference>
<organism evidence="4 5">
    <name type="scientific">Brachionus plicatilis</name>
    <name type="common">Marine rotifer</name>
    <name type="synonym">Brachionus muelleri</name>
    <dbReference type="NCBI Taxonomy" id="10195"/>
    <lineage>
        <taxon>Eukaryota</taxon>
        <taxon>Metazoa</taxon>
        <taxon>Spiralia</taxon>
        <taxon>Gnathifera</taxon>
        <taxon>Rotifera</taxon>
        <taxon>Eurotatoria</taxon>
        <taxon>Monogononta</taxon>
        <taxon>Pseudotrocha</taxon>
        <taxon>Ploima</taxon>
        <taxon>Brachionidae</taxon>
        <taxon>Brachionus</taxon>
    </lineage>
</organism>
<feature type="region of interest" description="Disordered" evidence="2">
    <location>
        <begin position="319"/>
        <end position="344"/>
    </location>
</feature>
<dbReference type="FunFam" id="1.10.1200.260:FF:000003">
    <property type="entry name" value="Potassium voltage-gated channel subfamily H member 1"/>
    <property type="match status" value="1"/>
</dbReference>
<dbReference type="GO" id="GO:0005249">
    <property type="term" value="F:voltage-gated potassium channel activity"/>
    <property type="evidence" value="ECO:0007669"/>
    <property type="project" value="InterPro"/>
</dbReference>
<dbReference type="InterPro" id="IPR003949">
    <property type="entry name" value="K_chnl_volt-dep_EAG"/>
</dbReference>
<feature type="coiled-coil region" evidence="1">
    <location>
        <begin position="480"/>
        <end position="507"/>
    </location>
</feature>
<name>A0A3M7P480_BRAPC</name>
<dbReference type="Gene3D" id="1.10.1200.260">
    <property type="match status" value="1"/>
</dbReference>
<feature type="non-terminal residue" evidence="4">
    <location>
        <position position="612"/>
    </location>
</feature>
<dbReference type="InterPro" id="IPR050818">
    <property type="entry name" value="KCNH_animal-type"/>
</dbReference>
<evidence type="ECO:0000313" key="5">
    <source>
        <dbReference type="Proteomes" id="UP000276133"/>
    </source>
</evidence>
<evidence type="ECO:0000313" key="4">
    <source>
        <dbReference type="EMBL" id="RMZ93882.1"/>
    </source>
</evidence>
<gene>
    <name evidence="4" type="ORF">BpHYR1_030438</name>
</gene>
<dbReference type="STRING" id="10195.A0A3M7P480"/>
<feature type="domain" description="Cyclic nucleotide-binding" evidence="3">
    <location>
        <begin position="77"/>
        <end position="177"/>
    </location>
</feature>
<feature type="compositionally biased region" description="Low complexity" evidence="2">
    <location>
        <begin position="290"/>
        <end position="303"/>
    </location>
</feature>
<dbReference type="PANTHER" id="PTHR10217:SF435">
    <property type="entry name" value="POTASSIUM VOLTAGE-GATED CHANNEL PROTEIN EAG"/>
    <property type="match status" value="1"/>
</dbReference>
<dbReference type="Pfam" id="PF00027">
    <property type="entry name" value="cNMP_binding"/>
    <property type="match status" value="1"/>
</dbReference>
<dbReference type="AlphaFoldDB" id="A0A3M7P480"/>
<evidence type="ECO:0000256" key="1">
    <source>
        <dbReference type="SAM" id="Coils"/>
    </source>
</evidence>
<protein>
    <submittedName>
        <fullName evidence="4">Potassium voltage-gated channel eag</fullName>
    </submittedName>
</protein>
<dbReference type="PRINTS" id="PR01464">
    <property type="entry name" value="EAGCHANNEL"/>
</dbReference>
<accession>A0A3M7P480</accession>
<dbReference type="PANTHER" id="PTHR10217">
    <property type="entry name" value="VOLTAGE AND LIGAND GATED POTASSIUM CHANNEL"/>
    <property type="match status" value="1"/>
</dbReference>
<dbReference type="InterPro" id="IPR000595">
    <property type="entry name" value="cNMP-bd_dom"/>
</dbReference>
<keyword evidence="5" id="KW-1185">Reference proteome</keyword>
<feature type="region of interest" description="Disordered" evidence="2">
    <location>
        <begin position="290"/>
        <end position="309"/>
    </location>
</feature>
<dbReference type="EMBL" id="REGN01013485">
    <property type="protein sequence ID" value="RMZ93882.1"/>
    <property type="molecule type" value="Genomic_DNA"/>
</dbReference>
<dbReference type="SMART" id="SM00100">
    <property type="entry name" value="cNMP"/>
    <property type="match status" value="1"/>
</dbReference>
<dbReference type="GO" id="GO:0042391">
    <property type="term" value="P:regulation of membrane potential"/>
    <property type="evidence" value="ECO:0007669"/>
    <property type="project" value="TreeGrafter"/>
</dbReference>
<dbReference type="InterPro" id="IPR014710">
    <property type="entry name" value="RmlC-like_jellyroll"/>
</dbReference>
<reference evidence="4 5" key="1">
    <citation type="journal article" date="2018" name="Sci. Rep.">
        <title>Genomic signatures of local adaptation to the degree of environmental predictability in rotifers.</title>
        <authorList>
            <person name="Franch-Gras L."/>
            <person name="Hahn C."/>
            <person name="Garcia-Roger E.M."/>
            <person name="Carmona M.J."/>
            <person name="Serra M."/>
            <person name="Gomez A."/>
        </authorList>
    </citation>
    <scope>NUCLEOTIDE SEQUENCE [LARGE SCALE GENOMIC DNA]</scope>
    <source>
        <strain evidence="4">HYR1</strain>
    </source>
</reference>
<dbReference type="CDD" id="cd00038">
    <property type="entry name" value="CAP_ED"/>
    <property type="match status" value="1"/>
</dbReference>
<dbReference type="SUPFAM" id="SSF51206">
    <property type="entry name" value="cAMP-binding domain-like"/>
    <property type="match status" value="1"/>
</dbReference>
<keyword evidence="1" id="KW-0175">Coiled coil</keyword>